<dbReference type="NCBIfam" id="NF047360">
    <property type="entry name" value="tail_chap_PVL"/>
    <property type="match status" value="1"/>
</dbReference>
<dbReference type="EMBL" id="QRWZ01000003">
    <property type="protein sequence ID" value="RGT61687.1"/>
    <property type="molecule type" value="Genomic_DNA"/>
</dbReference>
<evidence type="ECO:0000313" key="2">
    <source>
        <dbReference type="Proteomes" id="UP000284046"/>
    </source>
</evidence>
<dbReference type="Proteomes" id="UP000284046">
    <property type="component" value="Unassembled WGS sequence"/>
</dbReference>
<evidence type="ECO:0008006" key="3">
    <source>
        <dbReference type="Google" id="ProtNLM"/>
    </source>
</evidence>
<gene>
    <name evidence="1" type="ORF">DWX18_03385</name>
</gene>
<organism evidence="1 2">
    <name type="scientific">Streptococcus anginosus</name>
    <dbReference type="NCBI Taxonomy" id="1328"/>
    <lineage>
        <taxon>Bacteria</taxon>
        <taxon>Bacillati</taxon>
        <taxon>Bacillota</taxon>
        <taxon>Bacilli</taxon>
        <taxon>Lactobacillales</taxon>
        <taxon>Streptococcaceae</taxon>
        <taxon>Streptococcus</taxon>
        <taxon>Streptococcus anginosus group</taxon>
    </lineage>
</organism>
<dbReference type="RefSeq" id="WP_118138851.1">
    <property type="nucleotide sequence ID" value="NZ_JAPAHZ010000001.1"/>
</dbReference>
<name>A0A412PP10_STRAP</name>
<evidence type="ECO:0000313" key="1">
    <source>
        <dbReference type="EMBL" id="RGT61687.1"/>
    </source>
</evidence>
<proteinExistence type="predicted"/>
<dbReference type="AlphaFoldDB" id="A0A412PP10"/>
<reference evidence="1 2" key="1">
    <citation type="submission" date="2018-08" db="EMBL/GenBank/DDBJ databases">
        <title>A genome reference for cultivated species of the human gut microbiota.</title>
        <authorList>
            <person name="Zou Y."/>
            <person name="Xue W."/>
            <person name="Luo G."/>
        </authorList>
    </citation>
    <scope>NUCLEOTIDE SEQUENCE [LARGE SCALE GENOMIC DNA]</scope>
    <source>
        <strain evidence="1 2">AF18-38</strain>
    </source>
</reference>
<accession>A0A412PP10</accession>
<comment type="caution">
    <text evidence="1">The sequence shown here is derived from an EMBL/GenBank/DDBJ whole genome shotgun (WGS) entry which is preliminary data.</text>
</comment>
<sequence>MTKLRLELKKKNGDVVVYEQDKVPASRVLDFWNIQEKLEAGDTSYTPKNYLLDRIDYCASLFSAKSVTREAILEGLNAWELEETIDDIILTAVGVKKEVDPKLMELVQQKPESVS</sequence>
<dbReference type="Pfam" id="PF23857">
    <property type="entry name" value="Phage_TAC_19"/>
    <property type="match status" value="1"/>
</dbReference>
<dbReference type="InterPro" id="IPR057006">
    <property type="entry name" value="Phage_TAC_19"/>
</dbReference>
<protein>
    <recommendedName>
        <fullName evidence="3">Phage protein</fullName>
    </recommendedName>
</protein>